<dbReference type="GeneID" id="92028613"/>
<feature type="compositionally biased region" description="Polar residues" evidence="2">
    <location>
        <begin position="222"/>
        <end position="239"/>
    </location>
</feature>
<evidence type="ECO:0000313" key="4">
    <source>
        <dbReference type="Proteomes" id="UP001360953"/>
    </source>
</evidence>
<proteinExistence type="predicted"/>
<evidence type="ECO:0000256" key="2">
    <source>
        <dbReference type="SAM" id="MobiDB-lite"/>
    </source>
</evidence>
<keyword evidence="1" id="KW-0175">Coiled coil</keyword>
<reference evidence="3 4" key="1">
    <citation type="submission" date="2024-04" db="EMBL/GenBank/DDBJ databases">
        <title>Phyllosticta paracitricarpa is synonymous to the EU quarantine fungus P. citricarpa based on phylogenomic analyses.</title>
        <authorList>
            <consortium name="Lawrence Berkeley National Laboratory"/>
            <person name="Van ingen-buijs V.A."/>
            <person name="Van westerhoven A.C."/>
            <person name="Haridas S."/>
            <person name="Skiadas P."/>
            <person name="Martin F."/>
            <person name="Groenewald J.Z."/>
            <person name="Crous P.W."/>
            <person name="Seidl M.F."/>
        </authorList>
    </citation>
    <scope>NUCLEOTIDE SEQUENCE [LARGE SCALE GENOMIC DNA]</scope>
    <source>
        <strain evidence="3 4">CPC 17464</strain>
    </source>
</reference>
<comment type="caution">
    <text evidence="3">The sequence shown here is derived from an EMBL/GenBank/DDBJ whole genome shotgun (WGS) entry which is preliminary data.</text>
</comment>
<protein>
    <submittedName>
        <fullName evidence="3">Uncharacterized protein</fullName>
    </submittedName>
</protein>
<feature type="region of interest" description="Disordered" evidence="2">
    <location>
        <begin position="219"/>
        <end position="261"/>
    </location>
</feature>
<keyword evidence="4" id="KW-1185">Reference proteome</keyword>
<organism evidence="3 4">
    <name type="scientific">Phyllosticta citribraziliensis</name>
    <dbReference type="NCBI Taxonomy" id="989973"/>
    <lineage>
        <taxon>Eukaryota</taxon>
        <taxon>Fungi</taxon>
        <taxon>Dikarya</taxon>
        <taxon>Ascomycota</taxon>
        <taxon>Pezizomycotina</taxon>
        <taxon>Dothideomycetes</taxon>
        <taxon>Dothideomycetes incertae sedis</taxon>
        <taxon>Botryosphaeriales</taxon>
        <taxon>Phyllostictaceae</taxon>
        <taxon>Phyllosticta</taxon>
    </lineage>
</organism>
<dbReference type="Proteomes" id="UP001360953">
    <property type="component" value="Unassembled WGS sequence"/>
</dbReference>
<dbReference type="EMBL" id="JBBPEH010000006">
    <property type="protein sequence ID" value="KAK7537196.1"/>
    <property type="molecule type" value="Genomic_DNA"/>
</dbReference>
<feature type="compositionally biased region" description="Basic residues" evidence="2">
    <location>
        <begin position="130"/>
        <end position="139"/>
    </location>
</feature>
<feature type="region of interest" description="Disordered" evidence="2">
    <location>
        <begin position="85"/>
        <end position="160"/>
    </location>
</feature>
<sequence length="280" mass="31761">MFDLRTAVTHIFQRARQICSARGPPDHVAKTVRDLQYKVKRQDQEVKRRAREAERHERQIRSLTCQVLDLQRQQLAREASETACGDVIEGQEEQEVDPFYSPRPKSHHEEVVEGPDPKTPTGYAVTAPPRVHRGQRQRIRSPLTPGSYLPASSAPVDFDNFDSSFTQTKKRLFESLDEEDQNHGQQLSKYVKKVRTDVGATRPETLHGTARMRNVMSLPRAQPNTDSGTTFKSPVSRTISADPRPSANLVRSSPRTRSQRRALEADFAFQVGVAMKRPSH</sequence>
<evidence type="ECO:0000313" key="3">
    <source>
        <dbReference type="EMBL" id="KAK7537196.1"/>
    </source>
</evidence>
<evidence type="ECO:0000256" key="1">
    <source>
        <dbReference type="SAM" id="Coils"/>
    </source>
</evidence>
<gene>
    <name evidence="3" type="ORF">J3D65DRAFT_370999</name>
</gene>
<dbReference type="RefSeq" id="XP_066655347.1">
    <property type="nucleotide sequence ID" value="XM_066795707.1"/>
</dbReference>
<accession>A0ABR1LRQ4</accession>
<feature type="coiled-coil region" evidence="1">
    <location>
        <begin position="39"/>
        <end position="73"/>
    </location>
</feature>
<name>A0ABR1LRQ4_9PEZI</name>